<feature type="region of interest" description="Disordered" evidence="1">
    <location>
        <begin position="875"/>
        <end position="907"/>
    </location>
</feature>
<feature type="compositionally biased region" description="Pro residues" evidence="1">
    <location>
        <begin position="2680"/>
        <end position="2694"/>
    </location>
</feature>
<feature type="region of interest" description="Disordered" evidence="1">
    <location>
        <begin position="2223"/>
        <end position="2247"/>
    </location>
</feature>
<dbReference type="InterPro" id="IPR002035">
    <property type="entry name" value="VWF_A"/>
</dbReference>
<sequence length="4782" mass="489599">MAQAAVIAKVSSLTGEAYARDSAGNLRRLKAGDVIREGEVVVSGNGAQVVLALADGRSMVIAERQAVTLDAEVAAQDKPDASDSAVARSGGGFDQLAGVIADGGDLDALLDAEAPAAGEAASGNEGHSFVEFLRVVESVDGQQYGFATERNAPEDTFQGGLLPEDPPGIEVSNVTVSEGQTAIFTLTLSNPSANPTTVTLNLGNTAVDTDTDATLGSDLSNDLYVTFDNGATWTPVVGGQVQVPANTTTFYVSVQTTADEPTQVYEGPETFTLTATTVTNSATGVGTITDDGTPGTPQPPVTPPTIQPPPLDDRPGVTVNNVTVSEGQTAIFTLTLSNPSANPTTVTLNLGNTAVDTDTDATLGSDLSNDLYVTFDNGATWTPVVGGQVQVPANTTTFYVSVQTTADEPTQVYEGPETFTLTATTAVNTATGTGTITDDGTPGTPLPPTVTPPTIQPPPLDDRPGVTVNNVTVSEGQTAIFTLTLSNPSENPTTVTLNLGNTAVNTDTDATLGSDLSNDLYVTFDNGATWTPVVGGQVQVPANTTTFYVSVQTTADEPTQVYEGPETFTLTATTVTNSATGVGTITDDGTPGTPQPPVTPPTIQPPPLDDRPGVTVNNVTVSEGQTAIFTLTLSNPSANPTTVTLNLGNTAVDTDTDATLGSDLSNDLYVTFDNGATWTPVVGGQVQVPANTTTFYVSVQTTADEPTQVYEGPETFTLTATTVTNSATGVGTITDDGTPGTPQPPVTPPTIQPPPLDDRPGVTVNNVTVSEGQTAIFTLTLSNPSANPTTVTLNLGNTAVDTDTDATLGSDLSNDLYVTFDNGATWTPVVGGQVQVPANTTTFYVSVQTTADEPTQVYEGPETFTLTATTVTNSATGVGTITDDGTPGTPQPPVTPPTIQPPPLDDRPGVTVNNVTVSEGQTAIFTLTLSNPSANPTTVTLNLGNTAVNTDTDATLGSDLSNDLYVTFDNGATWTPVVGGQVQVPANTTTFYVSVQTTADEPTQVYEGPETFTLTATTVTNSATGVGTITDDGTPGTPQPPVTPPTIQPPPLDDRPGVTVNNVTVSEGQTAIFTLTLSNPSANPTTVTLNLGNTAVNTDTDATLGSDLSNDLYVTFDNGATWTPVVGGQVQVPANTTTFYVSVQTTADEPTQVYEGPETFTLTATTATQATPSTGVGTITDDGTPGTPLPPTVTPPTIQPPPLDDRPGVTVNNVTVSEGQTAIFTLTLSNPSANPTTVTLNLGNTAVNTDTDATLGSDLSNDLYVTFDNGATWTPVVGGQVQVPANTTTFYVSVQTTADEPTQVYEGPETFTLTATTAVNTATGTGTITDDGTPGTPLPPTVTPPTIQPPPLDDRPGVTVNNVTVSEGQTAIFTLTLSNPSANPTTVTLNLGNTAVDTDTDATLGSDLSNDLYVTFDNGATWTPVVGGQVQVPANTTTFYVSVQTTADEPTQVYEGPETFTLTATTVTNSATGVGTITDDGTPGTPQPPVTPPTIQPPPLDDRPGVTVNNVTVSEGQTAIFTLTLSNPSANPTTVTLNLGNTAVDTDTDATLGSDLSNDLYVTFDNGATWTPVVGGQVQVPANTTTFYVSVQTTADEPTQVYEGPETFTLTATTATQATPSTGVGTITDDGTPGTPQPPVTPPTIQPPPLDDRPGVTVNNVTVSEGQTAIFTLTLSNPSENPTTVTLNLGNTAVNTDTDATLGSDLSNDLYVTFDNGATWTPVVGGQVQVPANTTTFYVSVQTTADEPTQVYEGPETFTLTATTAVNTATGTGTITDDGTPGTPLPPTVTPPTIQPPPLDDRPGVTVNNVTVSEGQTAIFTLTLSNPSANPTTVTLNLGNTAVNTDTDATLGSDLSNDLYVTFDNGATWTPVVGGQVQVPANTTTFYVSVQTTADEPTQVYEGPETFTLTATTATQATPSTGVGTITDDGTPGTPQPPVTPPTIQPPPLDDRPGVTVNNVTVSEGQTAIFTLTLSNPSANPTTVTLNLGNTAVNTDTDATLGSDLSNDLYVTFDNGATWTPVVGGQVQVPANTTTFYVSVQTTADEPTQVYEGPETFTLTATTVTNSATGVGTITDDGTPGTPQPPVTPPTIQPPPLDDRPGVTVNNVTVSEGQTAIFTLTLSNPSANPTTVTLNLGNTAVDTDTDATLGSDLSNDLYVTFDNGATWTPVVGGQVQVPANTTTFYVSVQTTADEPTQVYEGPETFTLTATTVTNSATGVGTITDDGTPGTPQPPVTPPTIQPPPLDDRPGVTVNNVTVSEGQTAIFTLTLSNPSANPTTVTLNLGNTAVDTDTDATLGSDLSNDLYVTFDNGATWTPVVGGQVQVPANTTTFYVSVQTTADEPTQVYEGPETFTLTATTATQATPSTGVGTITDDGTPGTPLPPTVTPPTIQPPPLDDRPGVTVNNVTVSEGQTAIFTLTLSNPSANPTTVTLNLGNTAVNTDTDATLGSDLSNDLYVTFDNGATWTPVVGGQVQVPANTTTFYVSVQTTADEPTQVYEGPETFTLTATTATQATPSTGVGTITDDGTPGTPLPPTVTPPTIQPPPLDDRPGVTVNNVTVSEGQTAIFTLTLSNPSANPTTVTLNLGNTAVNTDTDATLGSDLSNDLYVTFDNGATWTPVVGGQVQVPANTTTFYVSVQTTADEPTQVYEGPETFTLTATTVTNSATGVGTITDDGTPGTPQPPVTPPTIQPPPLDDRPGVTVNNVTVSEGQTAIFTLTLSNPSANPTTVTLNLGNTAVDTDTDATLGSDLSNDLYVTFDNGATWTPVVGGQVQVPANTTTFYVSVQTTADEPTQVYEGPETFTLTATTVTNSATGVGTITDDGTPGTPQPPVTPPTIQPPPLDDRPGVTVNNVTVSEGQTAIFTLTLSNPSENPTTVTLNLGNTAVNTDTDATLGSDLSNDLYVTFDNGATWTPVVGGQVQVPANTTTFYVSVQTTADEPTQVYEGPETFTLTATTAVNTATGTGTITDDGTPGTPLPPTVTPPTIQPPPLDDRPGVTVNNVTVSEGQTAIFTLTLSNPSENPTTVTLNLGNTAVNTDTDATLGSDLSNDLYVTFDNGATWTPVVGGQVQVPANTTTFYVSVQTTADEPTQVYEGPETFTLTATTVTNSATGVGTITDDGTPGTPLPPTVTPPTIQPPPLDDRPAVIAVSSPTTVEGMALDFVVTLSNESLFSTTVNLDFDDDTASLALDTTTPIEVSFDGGNNFTTVTVAADGTFSVSVPPSTTSFIVRLPTIDDGEVEQPEQLFLSAATAQNAVPVAGTGTINDNSIDDGNEAVSTQEDVSIVSGTLIANTVTAAGSVSILSFSVAGDPTVHAAGSSVTIAGRGELTINVDGSYSFVPYQDYSGPVPTVTYTVTNGMRTDTSTLDITVTPVADTPNVTIQIGNPVTNNLTINNTNAGIAGQGYTVTAYNLDGSPGTVSVVNGAGAGNVSGFGVAQASSGNDSEIGHLNGNSEKIAIAFDDPVSSATIQFAWLHSGERATYTLFDDQGNQIGQGTVAGVTDVVDSPFTVVSDNGAQIARIEFTAPRAGDDYLIHSVTFAQTKTHPLTITATPTDIDYSEEIATITVSVPAGVTLSHGTQNPDGTWTLPLTSDGPYVVTVDPVTKAVTITGLTMTTPVDMTGSMNITVTATARDGSDLADGSASIATLGIQPTIAVVSEEGLPGGSPDSVGVPDTTNSASFNGTMLIGGDGDRIISFTPPSGLTSGGQALSWTTTLVGTATVLSGSANGREILTLTMQSNGQYSLVLKGGLDHPVANIEDMLRLDFGVTVSNATNSNTSTLTLLVEDDAPTVNGLASIAGANQAGQTVLGSLPVSLSADGTDFTWRPGASSMPTLFADGQLVQTEFNDAGDVMTGFIMRAGVRENVFTLNIDLDSGGTQFRTYTELLGVSSQSSSFKNTGGNSGNLLLSDSASGLVLIDITGERNGQPANVNYSTQGISVNGGAGNWIDTAGNEKLTLNFGVDVTSAGFTLEAQGQTATMSWVAYRDGVEVARGNNVAITTNEQPLTISVANTGGLAFDQVVFTSNSGSWRPEVSSLSYINYRADISMNLGYQLTDSDLDTASGSINVTLLGRPAPTVGGASATLSEEGLVGGNIDNLGVPQDTTNATVFSGTMAVSGSGTLSLALYPPSTTVTSGGEPLQWSGVGTTNLVGSAAGSPVVSVTIASNGSYTVTLLGPVDHAQAGVEDVLSFDIGVTVSDGTVASSATLTVNVEDDSPVAGAQTRQLDVGQIDTNLMVILDVSGSMTSTSVDRLAAARTAITNLINSYDGYGDVAVKIVTFSTTAADRTSFWMTADDAKAMLSSITANGWTNYDAALAQAIQSWTSAGRILEAPAGGSLQNVAYFISDGQPNASDGNGSTLANNSNGGTNVTADSGIQPDEAAIWANFLATNEIKAFALGIGTGLTATDKAYLDPIAYDGTTGSSTEALMVPNVNTLSAVLQSTVAPIAQGNVLLGNTPGNVGADQGYLSVIQIDGRVFSWDRTANTVSVSGSGTASATFDAVTHQLNVSTAAGGLLIIDLDNGDYSYRPPFSGTGSLSETFGFTLRDFDGDTANGSVQLNVTYSQGAVTSVGTASGNTINGTAGNDILSGLAGNDTLSGGDGNDWLSGGDGDDILNGGNGNDKLVGGNGNDTLNGGAGNDLLIGGAGSDTMTGGMGADTFQWSLADRGNKGSPALDTITDFNRNEDILDLRDLLVGENHSTGIGNLANYIDITTTTSGGVTSTILRISHDGGFAGGTYSSGQESQRITLTGVNLYSEYGVANNNDAALIQQLLNNGKLIVD</sequence>
<dbReference type="InterPro" id="IPR019960">
    <property type="entry name" value="T1SS_VCA0849"/>
</dbReference>
<evidence type="ECO:0000259" key="2">
    <source>
        <dbReference type="PROSITE" id="PS50234"/>
    </source>
</evidence>
<feature type="region of interest" description="Disordered" evidence="1">
    <location>
        <begin position="727"/>
        <end position="760"/>
    </location>
</feature>
<feature type="compositionally biased region" description="Pro residues" evidence="1">
    <location>
        <begin position="2230"/>
        <end position="2244"/>
    </location>
</feature>
<dbReference type="PROSITE" id="PS00330">
    <property type="entry name" value="HEMOLYSIN_CALCIUM"/>
    <property type="match status" value="4"/>
</dbReference>
<dbReference type="SUPFAM" id="SSF141072">
    <property type="entry name" value="CalX-like"/>
    <property type="match status" value="15"/>
</dbReference>
<feature type="compositionally biased region" description="Low complexity" evidence="1">
    <location>
        <begin position="2515"/>
        <end position="2530"/>
    </location>
</feature>
<reference evidence="3 4" key="1">
    <citation type="submission" date="2024-04" db="EMBL/GenBank/DDBJ databases">
        <title>Dissimilatory iodate-reducing microorganisms contribute to the enrichment of iodine in groundwater.</title>
        <authorList>
            <person name="Jiang Z."/>
        </authorList>
    </citation>
    <scope>NUCLEOTIDE SEQUENCE [LARGE SCALE GENOMIC DNA]</scope>
    <source>
        <strain evidence="3 4">NCP973</strain>
    </source>
</reference>
<dbReference type="SUPFAM" id="SSF53300">
    <property type="entry name" value="vWA-like"/>
    <property type="match status" value="1"/>
</dbReference>
<feature type="region of interest" description="Disordered" evidence="1">
    <location>
        <begin position="2515"/>
        <end position="2536"/>
    </location>
</feature>
<feature type="region of interest" description="Disordered" evidence="1">
    <location>
        <begin position="2821"/>
        <end position="2845"/>
    </location>
</feature>
<feature type="compositionally biased region" description="Low complexity" evidence="1">
    <location>
        <begin position="1171"/>
        <end position="1186"/>
    </location>
</feature>
<dbReference type="SUPFAM" id="SSF110296">
    <property type="entry name" value="Oligoxyloglucan reducing end-specific cellobiohydrolase"/>
    <property type="match status" value="4"/>
</dbReference>
<feature type="compositionally biased region" description="Pro residues" evidence="1">
    <location>
        <begin position="2380"/>
        <end position="2395"/>
    </location>
</feature>
<feature type="compositionally biased region" description="Pro residues" evidence="1">
    <location>
        <begin position="296"/>
        <end position="310"/>
    </location>
</feature>
<feature type="compositionally biased region" description="Low complexity" evidence="1">
    <location>
        <begin position="1471"/>
        <end position="1484"/>
    </location>
</feature>
<dbReference type="InterPro" id="IPR003599">
    <property type="entry name" value="Ig_sub"/>
</dbReference>
<feature type="compositionally biased region" description="Low complexity" evidence="1">
    <location>
        <begin position="727"/>
        <end position="740"/>
    </location>
</feature>
<feature type="region of interest" description="Disordered" evidence="1">
    <location>
        <begin position="2076"/>
        <end position="2099"/>
    </location>
</feature>
<dbReference type="InterPro" id="IPR011049">
    <property type="entry name" value="Serralysin-like_metalloprot_C"/>
</dbReference>
<dbReference type="PRINTS" id="PR00313">
    <property type="entry name" value="CABNDNGRPT"/>
</dbReference>
<feature type="region of interest" description="Disordered" evidence="1">
    <location>
        <begin position="579"/>
        <end position="612"/>
    </location>
</feature>
<feature type="compositionally biased region" description="Pro residues" evidence="1">
    <location>
        <begin position="889"/>
        <end position="903"/>
    </location>
</feature>
<feature type="compositionally biased region" description="Low complexity" evidence="1">
    <location>
        <begin position="2364"/>
        <end position="2379"/>
    </location>
</feature>
<evidence type="ECO:0000313" key="4">
    <source>
        <dbReference type="Proteomes" id="UP001479520"/>
    </source>
</evidence>
<dbReference type="PROSITE" id="PS50234">
    <property type="entry name" value="VWFA"/>
    <property type="match status" value="1"/>
</dbReference>
<feature type="compositionally biased region" description="Pro residues" evidence="1">
    <location>
        <begin position="2082"/>
        <end position="2096"/>
    </location>
</feature>
<dbReference type="Gene3D" id="2.60.40.1200">
    <property type="match status" value="1"/>
</dbReference>
<feature type="compositionally biased region" description="Pro residues" evidence="1">
    <location>
        <begin position="2828"/>
        <end position="2842"/>
    </location>
</feature>
<gene>
    <name evidence="3" type="ORF">AADV58_06890</name>
</gene>
<dbReference type="EMBL" id="CP151406">
    <property type="protein sequence ID" value="WZJ22862.1"/>
    <property type="molecule type" value="Genomic_DNA"/>
</dbReference>
<dbReference type="InterPro" id="IPR036465">
    <property type="entry name" value="vWFA_dom_sf"/>
</dbReference>
<dbReference type="SMART" id="SM00327">
    <property type="entry name" value="VWA"/>
    <property type="match status" value="1"/>
</dbReference>
<evidence type="ECO:0000313" key="3">
    <source>
        <dbReference type="EMBL" id="WZJ22862.1"/>
    </source>
</evidence>
<dbReference type="InterPro" id="IPR018511">
    <property type="entry name" value="Hemolysin-typ_Ca-bd_CS"/>
</dbReference>
<feature type="region of interest" description="Disordered" evidence="1">
    <location>
        <begin position="2674"/>
        <end position="2697"/>
    </location>
</feature>
<dbReference type="SUPFAM" id="SSF51120">
    <property type="entry name" value="beta-Roll"/>
    <property type="match status" value="1"/>
</dbReference>
<feature type="compositionally biased region" description="Low complexity" evidence="1">
    <location>
        <begin position="875"/>
        <end position="888"/>
    </location>
</feature>
<dbReference type="SMART" id="SM00409">
    <property type="entry name" value="IG"/>
    <property type="match status" value="10"/>
</dbReference>
<feature type="compositionally biased region" description="Pro residues" evidence="1">
    <location>
        <begin position="1635"/>
        <end position="1649"/>
    </location>
</feature>
<accession>A0ABZ2XLV7</accession>
<keyword evidence="4" id="KW-1185">Reference proteome</keyword>
<dbReference type="Gene3D" id="2.150.10.10">
    <property type="entry name" value="Serralysin-like metalloprotease, C-terminal"/>
    <property type="match status" value="2"/>
</dbReference>
<dbReference type="NCBIfam" id="TIGR03661">
    <property type="entry name" value="T1SS_VCA0849"/>
    <property type="match status" value="1"/>
</dbReference>
<dbReference type="SMART" id="SM00710">
    <property type="entry name" value="PbH1"/>
    <property type="match status" value="22"/>
</dbReference>
<feature type="region of interest" description="Disordered" evidence="1">
    <location>
        <begin position="2364"/>
        <end position="2397"/>
    </location>
</feature>
<feature type="domain" description="VWFA" evidence="2">
    <location>
        <begin position="4235"/>
        <end position="4445"/>
    </location>
</feature>
<dbReference type="Pfam" id="PF13519">
    <property type="entry name" value="VWA_2"/>
    <property type="match status" value="1"/>
</dbReference>
<feature type="region of interest" description="Disordered" evidence="1">
    <location>
        <begin position="1918"/>
        <end position="1951"/>
    </location>
</feature>
<feature type="compositionally biased region" description="Pro residues" evidence="1">
    <location>
        <begin position="1934"/>
        <end position="1948"/>
    </location>
</feature>
<feature type="compositionally biased region" description="Pro residues" evidence="1">
    <location>
        <begin position="593"/>
        <end position="607"/>
    </location>
</feature>
<proteinExistence type="predicted"/>
<dbReference type="RefSeq" id="WP_341744397.1">
    <property type="nucleotide sequence ID" value="NZ_CP151406.1"/>
</dbReference>
<dbReference type="Proteomes" id="UP001479520">
    <property type="component" value="Chromosome"/>
</dbReference>
<feature type="region of interest" description="Disordered" evidence="1">
    <location>
        <begin position="1031"/>
        <end position="1054"/>
    </location>
</feature>
<dbReference type="InterPro" id="IPR038081">
    <property type="entry name" value="CalX-like_sf"/>
</dbReference>
<evidence type="ECO:0000256" key="1">
    <source>
        <dbReference type="SAM" id="MobiDB-lite"/>
    </source>
</evidence>
<feature type="region of interest" description="Disordered" evidence="1">
    <location>
        <begin position="1171"/>
        <end position="1192"/>
    </location>
</feature>
<name>A0ABZ2XLV7_9RHOO</name>
<protein>
    <submittedName>
        <fullName evidence="3">Retention module-containing protein</fullName>
    </submittedName>
</protein>
<dbReference type="CDD" id="cd00198">
    <property type="entry name" value="vWFA"/>
    <property type="match status" value="1"/>
</dbReference>
<dbReference type="NCBIfam" id="NF033682">
    <property type="entry name" value="retention_LapA"/>
    <property type="match status" value="1"/>
</dbReference>
<feature type="compositionally biased region" description="Pro residues" evidence="1">
    <location>
        <begin position="741"/>
        <end position="755"/>
    </location>
</feature>
<organism evidence="3 4">
    <name type="scientific">Azonexus hydrophilus</name>
    <dbReference type="NCBI Taxonomy" id="418702"/>
    <lineage>
        <taxon>Bacteria</taxon>
        <taxon>Pseudomonadati</taxon>
        <taxon>Pseudomonadota</taxon>
        <taxon>Betaproteobacteria</taxon>
        <taxon>Rhodocyclales</taxon>
        <taxon>Azonexaceae</taxon>
        <taxon>Azonexus</taxon>
    </lineage>
</organism>
<dbReference type="Gene3D" id="2.60.40.2030">
    <property type="match status" value="20"/>
</dbReference>
<feature type="compositionally biased region" description="Low complexity" evidence="1">
    <location>
        <begin position="1918"/>
        <end position="1933"/>
    </location>
</feature>
<dbReference type="InterPro" id="IPR047777">
    <property type="entry name" value="LapA-like_RM"/>
</dbReference>
<dbReference type="Pfam" id="PF00353">
    <property type="entry name" value="HemolysinCabind"/>
    <property type="match status" value="2"/>
</dbReference>
<feature type="compositionally biased region" description="Low complexity" evidence="1">
    <location>
        <begin position="579"/>
        <end position="592"/>
    </location>
</feature>
<feature type="compositionally biased region" description="Pro residues" evidence="1">
    <location>
        <begin position="1485"/>
        <end position="1499"/>
    </location>
</feature>
<feature type="region of interest" description="Disordered" evidence="1">
    <location>
        <begin position="1471"/>
        <end position="1503"/>
    </location>
</feature>
<feature type="region of interest" description="Disordered" evidence="1">
    <location>
        <begin position="290"/>
        <end position="313"/>
    </location>
</feature>
<feature type="compositionally biased region" description="Low complexity" evidence="1">
    <location>
        <begin position="1619"/>
        <end position="1634"/>
    </location>
</feature>
<feature type="compositionally biased region" description="Pro residues" evidence="1">
    <location>
        <begin position="1037"/>
        <end position="1051"/>
    </location>
</feature>
<dbReference type="InterPro" id="IPR006626">
    <property type="entry name" value="PbH1"/>
</dbReference>
<dbReference type="InterPro" id="IPR001343">
    <property type="entry name" value="Hemolysn_Ca-bd"/>
</dbReference>
<dbReference type="Gene3D" id="3.40.50.410">
    <property type="entry name" value="von Willebrand factor, type A domain"/>
    <property type="match status" value="1"/>
</dbReference>
<feature type="region of interest" description="Disordered" evidence="1">
    <location>
        <begin position="1619"/>
        <end position="1652"/>
    </location>
</feature>